<dbReference type="InterPro" id="IPR050570">
    <property type="entry name" value="Cell_wall_metabolism_enzyme"/>
</dbReference>
<feature type="compositionally biased region" description="Low complexity" evidence="2">
    <location>
        <begin position="239"/>
        <end position="248"/>
    </location>
</feature>
<dbReference type="Gene3D" id="2.70.70.10">
    <property type="entry name" value="Glucose Permease (Domain IIA)"/>
    <property type="match status" value="1"/>
</dbReference>
<evidence type="ECO:0000313" key="6">
    <source>
        <dbReference type="Proteomes" id="UP000199063"/>
    </source>
</evidence>
<keyword evidence="1 3" id="KW-0732">Signal</keyword>
<evidence type="ECO:0000256" key="2">
    <source>
        <dbReference type="SAM" id="MobiDB-lite"/>
    </source>
</evidence>
<evidence type="ECO:0000256" key="3">
    <source>
        <dbReference type="SAM" id="SignalP"/>
    </source>
</evidence>
<dbReference type="InterPro" id="IPR011055">
    <property type="entry name" value="Dup_hybrid_motif"/>
</dbReference>
<dbReference type="STRING" id="1196353.SAMN05444921_105247"/>
<dbReference type="GeneID" id="96657222"/>
<name>A0A1G9RJ29_9ACTN</name>
<feature type="compositionally biased region" description="Low complexity" evidence="2">
    <location>
        <begin position="259"/>
        <end position="268"/>
    </location>
</feature>
<sequence>MNRGRRVVTTALVAALLVLVCPVAARAAAWPVGPPRPAVVRGWEPPPSPYGRGHRGADLAAPPGTEVRAAAPGRVSFAGPVAGRGVLSIELADTGDPPLRTTYEPVRPLVAPGALVSEGEVVAVVAEGSAHCPRGCLHWGLRRGAEYLDPLSLLPASALRRGPSRLLPVFGVPRPAAAPEASARRLADATASPSRAGADAVQALILATAAVLSRRALRPRREGALRRSGRRWAVCGGARRGAAAPMGRRWGRTRAPADPARQSRARPGPGAGRGRAARASGARLGARAVPTRQSQAQGGGAGARGRRRNRTWGRGRVASGGDGQGRPARLGRARADPGGARGGAGQSLTLHIRAAWRIPAPHGRPRLRTGEAACHARSGRGSWAQARGVGEEGWPVSVSG</sequence>
<dbReference type="AlphaFoldDB" id="A0A1G9RJ29"/>
<feature type="region of interest" description="Disordered" evidence="2">
    <location>
        <begin position="239"/>
        <end position="345"/>
    </location>
</feature>
<dbReference type="EMBL" id="FNHI01000005">
    <property type="protein sequence ID" value="SDM23223.1"/>
    <property type="molecule type" value="Genomic_DNA"/>
</dbReference>
<evidence type="ECO:0000256" key="1">
    <source>
        <dbReference type="ARBA" id="ARBA00022729"/>
    </source>
</evidence>
<reference evidence="6" key="1">
    <citation type="submission" date="2016-10" db="EMBL/GenBank/DDBJ databases">
        <authorList>
            <person name="Varghese N."/>
            <person name="Submissions S."/>
        </authorList>
    </citation>
    <scope>NUCLEOTIDE SEQUENCE [LARGE SCALE GENOMIC DNA]</scope>
    <source>
        <strain evidence="6">CGMCC 4.7042</strain>
    </source>
</reference>
<dbReference type="GO" id="GO:0004222">
    <property type="term" value="F:metalloendopeptidase activity"/>
    <property type="evidence" value="ECO:0007669"/>
    <property type="project" value="TreeGrafter"/>
</dbReference>
<proteinExistence type="predicted"/>
<dbReference type="RefSeq" id="WP_244291905.1">
    <property type="nucleotide sequence ID" value="NZ_FNHI01000005.1"/>
</dbReference>
<keyword evidence="6" id="KW-1185">Reference proteome</keyword>
<dbReference type="InterPro" id="IPR016047">
    <property type="entry name" value="M23ase_b-sheet_dom"/>
</dbReference>
<feature type="signal peptide" evidence="3">
    <location>
        <begin position="1"/>
        <end position="27"/>
    </location>
</feature>
<dbReference type="PANTHER" id="PTHR21666">
    <property type="entry name" value="PEPTIDASE-RELATED"/>
    <property type="match status" value="1"/>
</dbReference>
<gene>
    <name evidence="5" type="ORF">SAMN05444921_105247</name>
</gene>
<protein>
    <submittedName>
        <fullName evidence="5">Peptidase family M23</fullName>
    </submittedName>
</protein>
<evidence type="ECO:0000259" key="4">
    <source>
        <dbReference type="Pfam" id="PF01551"/>
    </source>
</evidence>
<dbReference type="Pfam" id="PF01551">
    <property type="entry name" value="Peptidase_M23"/>
    <property type="match status" value="1"/>
</dbReference>
<organism evidence="5 6">
    <name type="scientific">Streptomyces wuyuanensis</name>
    <dbReference type="NCBI Taxonomy" id="1196353"/>
    <lineage>
        <taxon>Bacteria</taxon>
        <taxon>Bacillati</taxon>
        <taxon>Actinomycetota</taxon>
        <taxon>Actinomycetes</taxon>
        <taxon>Kitasatosporales</taxon>
        <taxon>Streptomycetaceae</taxon>
        <taxon>Streptomyces</taxon>
    </lineage>
</organism>
<dbReference type="CDD" id="cd12797">
    <property type="entry name" value="M23_peptidase"/>
    <property type="match status" value="1"/>
</dbReference>
<dbReference type="SUPFAM" id="SSF51261">
    <property type="entry name" value="Duplicated hybrid motif"/>
    <property type="match status" value="1"/>
</dbReference>
<feature type="domain" description="M23ase beta-sheet core" evidence="4">
    <location>
        <begin position="53"/>
        <end position="150"/>
    </location>
</feature>
<dbReference type="Proteomes" id="UP000199063">
    <property type="component" value="Unassembled WGS sequence"/>
</dbReference>
<feature type="compositionally biased region" description="Low complexity" evidence="2">
    <location>
        <begin position="277"/>
        <end position="296"/>
    </location>
</feature>
<feature type="chain" id="PRO_5011552332" evidence="3">
    <location>
        <begin position="28"/>
        <end position="400"/>
    </location>
</feature>
<evidence type="ECO:0000313" key="5">
    <source>
        <dbReference type="EMBL" id="SDM23223.1"/>
    </source>
</evidence>
<dbReference type="PANTHER" id="PTHR21666:SF289">
    <property type="entry name" value="L-ALA--D-GLU ENDOPEPTIDASE"/>
    <property type="match status" value="1"/>
</dbReference>
<accession>A0A1G9RJ29</accession>
<feature type="compositionally biased region" description="Basic residues" evidence="2">
    <location>
        <begin position="304"/>
        <end position="313"/>
    </location>
</feature>